<feature type="region of interest" description="Disordered" evidence="1">
    <location>
        <begin position="272"/>
        <end position="323"/>
    </location>
</feature>
<evidence type="ECO:0000256" key="1">
    <source>
        <dbReference type="SAM" id="MobiDB-lite"/>
    </source>
</evidence>
<name>A0A3P3Y1A5_PLABS</name>
<geneLocation type="mitochondrion" evidence="2"/>
<dbReference type="Proteomes" id="UP000290189">
    <property type="component" value="Unassembled WGS sequence"/>
</dbReference>
<feature type="compositionally biased region" description="Pro residues" evidence="1">
    <location>
        <begin position="163"/>
        <end position="173"/>
    </location>
</feature>
<keyword evidence="2" id="KW-0496">Mitochondrion</keyword>
<proteinExistence type="predicted"/>
<organism evidence="2 3">
    <name type="scientific">Plasmodiophora brassicae</name>
    <name type="common">Clubroot disease agent</name>
    <dbReference type="NCBI Taxonomy" id="37360"/>
    <lineage>
        <taxon>Eukaryota</taxon>
        <taxon>Sar</taxon>
        <taxon>Rhizaria</taxon>
        <taxon>Endomyxa</taxon>
        <taxon>Phytomyxea</taxon>
        <taxon>Plasmodiophorida</taxon>
        <taxon>Plasmodiophoridae</taxon>
        <taxon>Plasmodiophora</taxon>
    </lineage>
</organism>
<gene>
    <name evidence="2" type="ORF">PLBR_LOCUS1191</name>
</gene>
<evidence type="ECO:0000313" key="2">
    <source>
        <dbReference type="EMBL" id="SPQ93976.1"/>
    </source>
</evidence>
<feature type="region of interest" description="Disordered" evidence="1">
    <location>
        <begin position="147"/>
        <end position="188"/>
    </location>
</feature>
<feature type="compositionally biased region" description="Basic and acidic residues" evidence="1">
    <location>
        <begin position="306"/>
        <end position="323"/>
    </location>
</feature>
<dbReference type="EMBL" id="OVEO01000002">
    <property type="protein sequence ID" value="SPQ93976.1"/>
    <property type="molecule type" value="Genomic_DNA"/>
</dbReference>
<sequence length="425" mass="47732">MRRGRVLSNVGMYAGRPRRTLQSVDLGGRPRRPALFGDTDGRMGRRLDALQDAIEQQLDARVPAHLFTSESPPWEQFHACVTAKGPDVDPWSEQWPDDWLAGRGQGPVPAAVNALQSSTRLADRIGEFLDDPTSRAVDDPHQIDVDHDEAESASCSSRTVTTPPQPVPPPPPDAKSKKRVPRSKDHRGLKADLIVDDYVLVDGKHRIRRGRRAASAAQRPKPSILTLIQSTRPRRPSRPSVPAGHPTTLRRSASLAGCQRTMSEGVLPRRLGAKSHARNDDDDDNIDRIVDVSSEGERNHHRKYGRKAEEKAETREAKGTNKTKTRIDEVWRREHAYWQARRKVYVRNCQVLNVATCLVAVRNRLRRFDHEVQTMMDSVRHRVNGVDSVPCKTCFCRWDLGRADRLLNGPTPHTAHHAGRDTSGH</sequence>
<reference evidence="2 3" key="1">
    <citation type="submission" date="2018-03" db="EMBL/GenBank/DDBJ databases">
        <authorList>
            <person name="Fogelqvist J."/>
        </authorList>
    </citation>
    <scope>NUCLEOTIDE SEQUENCE [LARGE SCALE GENOMIC DNA]</scope>
</reference>
<feature type="region of interest" description="Disordered" evidence="1">
    <location>
        <begin position="208"/>
        <end position="253"/>
    </location>
</feature>
<protein>
    <submittedName>
        <fullName evidence="2">Uncharacterized protein</fullName>
    </submittedName>
</protein>
<dbReference type="AlphaFoldDB" id="A0A3P3Y1A5"/>
<accession>A0A3P3Y1A5</accession>
<feature type="compositionally biased region" description="Basic and acidic residues" evidence="1">
    <location>
        <begin position="286"/>
        <end position="298"/>
    </location>
</feature>
<evidence type="ECO:0000313" key="3">
    <source>
        <dbReference type="Proteomes" id="UP000290189"/>
    </source>
</evidence>